<evidence type="ECO:0000313" key="3">
    <source>
        <dbReference type="Proteomes" id="UP000655225"/>
    </source>
</evidence>
<organism evidence="2 3">
    <name type="scientific">Tetracentron sinense</name>
    <name type="common">Spur-leaf</name>
    <dbReference type="NCBI Taxonomy" id="13715"/>
    <lineage>
        <taxon>Eukaryota</taxon>
        <taxon>Viridiplantae</taxon>
        <taxon>Streptophyta</taxon>
        <taxon>Embryophyta</taxon>
        <taxon>Tracheophyta</taxon>
        <taxon>Spermatophyta</taxon>
        <taxon>Magnoliopsida</taxon>
        <taxon>Trochodendrales</taxon>
        <taxon>Trochodendraceae</taxon>
        <taxon>Tetracentron</taxon>
    </lineage>
</organism>
<dbReference type="PANTHER" id="PTHR46443">
    <property type="entry name" value="FCS-LIKE ZINC FINGER 8"/>
    <property type="match status" value="1"/>
</dbReference>
<feature type="compositionally biased region" description="Polar residues" evidence="1">
    <location>
        <begin position="105"/>
        <end position="132"/>
    </location>
</feature>
<accession>A0A834YVC2</accession>
<dbReference type="Proteomes" id="UP000655225">
    <property type="component" value="Unassembled WGS sequence"/>
</dbReference>
<comment type="caution">
    <text evidence="2">The sequence shown here is derived from an EMBL/GenBank/DDBJ whole genome shotgun (WGS) entry which is preliminary data.</text>
</comment>
<reference evidence="2 3" key="1">
    <citation type="submission" date="2020-04" db="EMBL/GenBank/DDBJ databases">
        <title>Plant Genome Project.</title>
        <authorList>
            <person name="Zhang R.-G."/>
        </authorList>
    </citation>
    <scope>NUCLEOTIDE SEQUENCE [LARGE SCALE GENOMIC DNA]</scope>
    <source>
        <strain evidence="2">YNK0</strain>
        <tissue evidence="2">Leaf</tissue>
    </source>
</reference>
<dbReference type="InterPro" id="IPR036691">
    <property type="entry name" value="Endo/exonu/phosph_ase_sf"/>
</dbReference>
<dbReference type="SUPFAM" id="SSF56219">
    <property type="entry name" value="DNase I-like"/>
    <property type="match status" value="1"/>
</dbReference>
<keyword evidence="3" id="KW-1185">Reference proteome</keyword>
<dbReference type="InterPro" id="IPR044593">
    <property type="entry name" value="FLZ8/MARD1"/>
</dbReference>
<feature type="region of interest" description="Disordered" evidence="1">
    <location>
        <begin position="83"/>
        <end position="162"/>
    </location>
</feature>
<dbReference type="OrthoDB" id="1902692at2759"/>
<evidence type="ECO:0000313" key="2">
    <source>
        <dbReference type="EMBL" id="KAF8392377.1"/>
    </source>
</evidence>
<feature type="compositionally biased region" description="Polar residues" evidence="1">
    <location>
        <begin position="20"/>
        <end position="43"/>
    </location>
</feature>
<proteinExistence type="predicted"/>
<gene>
    <name evidence="2" type="ORF">HHK36_022719</name>
</gene>
<evidence type="ECO:0000256" key="1">
    <source>
        <dbReference type="SAM" id="MobiDB-lite"/>
    </source>
</evidence>
<dbReference type="AlphaFoldDB" id="A0A834YVC2"/>
<dbReference type="Gene3D" id="3.60.10.10">
    <property type="entry name" value="Endonuclease/exonuclease/phosphatase"/>
    <property type="match status" value="1"/>
</dbReference>
<feature type="compositionally biased region" description="Basic and acidic residues" evidence="1">
    <location>
        <begin position="145"/>
        <end position="159"/>
    </location>
</feature>
<name>A0A834YVC2_TETSI</name>
<sequence>MKVSNSKDVLKGIVRYQEGSSSIGQGVKAQTLSTSGAKSQSLQMKRDVTTDSGQLVTTVSSDMVVSKAVAPIFQPSWDVAMKPVGQRERPEEANSSEPPSKRNHTGQSAPLITFSRNGMNPNSGMSPDQLNLDTYPLIQRVSSDGGKDELGQDKEKEGGAPKANSKIKYFTDMLNGAKFLDLGFQGPKFTWANTQKNGNCIRERLDRFVANVEWREMFEDATVHHLMDMGSDHRPVMMDTEKNGMKRKKIFRFEGLRSIVKLKFSYLIWLCTTLPQWNLIKEVMLRKRSREVNSKQALMADYGSISSPTDKFRRPTSSFFRSPRLFKSLSLKIFSETESVKSPTSILDGRNPFWSDNVHTKSPEPGLESRHPWEKLNSRGVGLGIVDVLIDEKSDKKFSKPDSPMVLFGSQLKIQIPPLPSSVLSPTESPKSPADFGIKTRNSPMGSFSHGLSPSSVKKSAFGSVNSGLETPGSPLVFTGCLSASEMELSEDYTCVIYHGPNPKTTHIFDNCIVENCCDGFGGEKAFCSCECRHKEMLFEEGMENSELDDAYGTCS</sequence>
<feature type="region of interest" description="Disordered" evidence="1">
    <location>
        <begin position="20"/>
        <end position="49"/>
    </location>
</feature>
<dbReference type="PANTHER" id="PTHR46443:SF3">
    <property type="entry name" value="PROTEIN MARD1"/>
    <property type="match status" value="1"/>
</dbReference>
<protein>
    <submittedName>
        <fullName evidence="2">Uncharacterized protein</fullName>
    </submittedName>
</protein>
<dbReference type="EMBL" id="JABCRI010000016">
    <property type="protein sequence ID" value="KAF8392377.1"/>
    <property type="molecule type" value="Genomic_DNA"/>
</dbReference>